<evidence type="ECO:0000256" key="1">
    <source>
        <dbReference type="ARBA" id="ARBA00022630"/>
    </source>
</evidence>
<dbReference type="EMBL" id="JBHLZP010000105">
    <property type="protein sequence ID" value="MFB9833783.1"/>
    <property type="molecule type" value="Genomic_DNA"/>
</dbReference>
<feature type="binding site" evidence="5">
    <location>
        <position position="299"/>
    </location>
    <ligand>
        <name>FAD</name>
        <dbReference type="ChEBI" id="CHEBI:57692"/>
    </ligand>
</feature>
<organism evidence="7 8">
    <name type="scientific">Actinoallomurus acaciae</name>
    <dbReference type="NCBI Taxonomy" id="502577"/>
    <lineage>
        <taxon>Bacteria</taxon>
        <taxon>Bacillati</taxon>
        <taxon>Actinomycetota</taxon>
        <taxon>Actinomycetes</taxon>
        <taxon>Streptosporangiales</taxon>
        <taxon>Thermomonosporaceae</taxon>
        <taxon>Actinoallomurus</taxon>
    </lineage>
</organism>
<comment type="function">
    <text evidence="5">An FAD-requiring monooxygenase active on some tetracycline antibiotic derivatives, which leads to their inactivation. Hydroxylates carbon 11a of tetracycline and some analogs.</text>
</comment>
<dbReference type="Pfam" id="PF01494">
    <property type="entry name" value="FAD_binding_3"/>
    <property type="match status" value="1"/>
</dbReference>
<keyword evidence="5" id="KW-0521">NADP</keyword>
<comment type="subcellular location">
    <subcellularLocation>
        <location evidence="5">Cytoplasm</location>
    </subcellularLocation>
</comment>
<comment type="subunit">
    <text evidence="5">Monomer.</text>
</comment>
<dbReference type="SUPFAM" id="SSF51905">
    <property type="entry name" value="FAD/NAD(P)-binding domain"/>
    <property type="match status" value="1"/>
</dbReference>
<keyword evidence="4 5" id="KW-0503">Monooxygenase</keyword>
<gene>
    <name evidence="7" type="ORF">ACFFNX_16460</name>
</gene>
<evidence type="ECO:0000259" key="6">
    <source>
        <dbReference type="Pfam" id="PF01494"/>
    </source>
</evidence>
<dbReference type="Proteomes" id="UP001589627">
    <property type="component" value="Unassembled WGS sequence"/>
</dbReference>
<feature type="binding site" evidence="5">
    <location>
        <position position="43"/>
    </location>
    <ligand>
        <name>NADPH</name>
        <dbReference type="ChEBI" id="CHEBI:57783"/>
    </ligand>
</feature>
<evidence type="ECO:0000256" key="5">
    <source>
        <dbReference type="HAMAP-Rule" id="MF_00845"/>
    </source>
</evidence>
<dbReference type="InterPro" id="IPR043683">
    <property type="entry name" value="TetX_monooxygenase"/>
</dbReference>
<evidence type="ECO:0000256" key="3">
    <source>
        <dbReference type="ARBA" id="ARBA00023002"/>
    </source>
</evidence>
<evidence type="ECO:0000256" key="4">
    <source>
        <dbReference type="ARBA" id="ARBA00023033"/>
    </source>
</evidence>
<comment type="cofactor">
    <cofactor evidence="5">
        <name>FAD</name>
        <dbReference type="ChEBI" id="CHEBI:57692"/>
    </cofactor>
</comment>
<feature type="binding site" evidence="5">
    <location>
        <position position="50"/>
    </location>
    <ligand>
        <name>FAD</name>
        <dbReference type="ChEBI" id="CHEBI:57692"/>
    </ligand>
</feature>
<feature type="binding site" evidence="5">
    <location>
        <position position="107"/>
    </location>
    <ligand>
        <name>FAD</name>
        <dbReference type="ChEBI" id="CHEBI:57692"/>
    </ligand>
</feature>
<keyword evidence="5" id="KW-0547">Nucleotide-binding</keyword>
<dbReference type="Gene3D" id="3.50.50.60">
    <property type="entry name" value="FAD/NAD(P)-binding domain"/>
    <property type="match status" value="1"/>
</dbReference>
<name>A0ABV5YFH3_9ACTN</name>
<dbReference type="InterPro" id="IPR036188">
    <property type="entry name" value="FAD/NAD-bd_sf"/>
</dbReference>
<proteinExistence type="inferred from homology"/>
<dbReference type="PANTHER" id="PTHR46972">
    <property type="entry name" value="MONOOXYGENASE ASQM-RELATED"/>
    <property type="match status" value="1"/>
</dbReference>
<keyword evidence="8" id="KW-1185">Reference proteome</keyword>
<evidence type="ECO:0000313" key="8">
    <source>
        <dbReference type="Proteomes" id="UP001589627"/>
    </source>
</evidence>
<comment type="caution">
    <text evidence="7">The sequence shown here is derived from an EMBL/GenBank/DDBJ whole genome shotgun (WGS) entry which is preliminary data.</text>
</comment>
<dbReference type="InterPro" id="IPR002938">
    <property type="entry name" value="FAD-bd"/>
</dbReference>
<dbReference type="PRINTS" id="PR00420">
    <property type="entry name" value="RNGMNOXGNASE"/>
</dbReference>
<keyword evidence="1 5" id="KW-0285">Flavoprotein</keyword>
<evidence type="ECO:0000256" key="2">
    <source>
        <dbReference type="ARBA" id="ARBA00022827"/>
    </source>
</evidence>
<dbReference type="EC" id="1.14.13.-" evidence="5"/>
<sequence>MTAPHHPIAVIGAGLGGLTLARVLHAGGVETPVFDLDADRHARTQGGMLDIHEESGQAALRAAGLHDDFRALVLPGGEAMRILDKHATVLMERRDEDSGHTRPEVDRGLLRDLLLDSLPDGTVRWDSKVDATRTLGDGRHEVTLADGAVFTTDLLIGADGAWSRVRPLVSGARPAYTGVSMVEFDLRDADVRHPEAAAVVGGGMLFALSDGRGFLAHREFDGSLHIYATVRADRSWLDGIDFTDAETAKKAVLEEFADWHPDLRALVSDADGELVPRSIVALPVGHRWDRVPGVTLLGDAAHVMSPFAGEGANIAMLDAAELAQDLLRHPGDTETALAAYEEAMFDRAEEAAAGSAANLDLCLADDAPRGLVAQFAAATPGANG</sequence>
<reference evidence="7 8" key="1">
    <citation type="submission" date="2024-09" db="EMBL/GenBank/DDBJ databases">
        <authorList>
            <person name="Sun Q."/>
            <person name="Mori K."/>
        </authorList>
    </citation>
    <scope>NUCLEOTIDE SEQUENCE [LARGE SCALE GENOMIC DNA]</scope>
    <source>
        <strain evidence="7 8">TBRC 0563</strain>
    </source>
</reference>
<keyword evidence="3 5" id="KW-0560">Oxidoreductase</keyword>
<keyword evidence="2 5" id="KW-0274">FAD</keyword>
<evidence type="ECO:0000313" key="7">
    <source>
        <dbReference type="EMBL" id="MFB9833783.1"/>
    </source>
</evidence>
<comment type="similarity">
    <text evidence="5">Belongs to the aromatic-ring hydroxylase family. TetX subfamily.</text>
</comment>
<feature type="domain" description="FAD-binding" evidence="6">
    <location>
        <begin position="7"/>
        <end position="350"/>
    </location>
</feature>
<dbReference type="RefSeq" id="WP_378202095.1">
    <property type="nucleotide sequence ID" value="NZ_JBHLZP010000105.1"/>
</dbReference>
<dbReference type="PANTHER" id="PTHR46972:SF1">
    <property type="entry name" value="FAD DEPENDENT OXIDOREDUCTASE DOMAIN-CONTAINING PROTEIN"/>
    <property type="match status" value="1"/>
</dbReference>
<comment type="catalytic activity">
    <reaction evidence="5">
        <text>a tetracycline + NADPH + O2 + H(+) = an 11a-hydroxytetracycline + NADP(+) + H2O</text>
        <dbReference type="Rhea" id="RHEA:61444"/>
        <dbReference type="ChEBI" id="CHEBI:15377"/>
        <dbReference type="ChEBI" id="CHEBI:15378"/>
        <dbReference type="ChEBI" id="CHEBI:15379"/>
        <dbReference type="ChEBI" id="CHEBI:57783"/>
        <dbReference type="ChEBI" id="CHEBI:58349"/>
        <dbReference type="ChEBI" id="CHEBI:144644"/>
        <dbReference type="ChEBI" id="CHEBI:144645"/>
    </reaction>
</comment>
<keyword evidence="5" id="KW-0963">Cytoplasm</keyword>
<protein>
    <recommendedName>
        <fullName evidence="5">Flavin-dependent monooxygenase</fullName>
    </recommendedName>
    <alternativeName>
        <fullName evidence="5">TetX monooxygenase</fullName>
        <shortName evidence="5">TetX</shortName>
        <ecNumber evidence="5">1.14.13.-</ecNumber>
    </alternativeName>
</protein>
<comment type="domain">
    <text evidence="5">Consists of an N-terminal FAD-binding domain with a Rossman fold and a C-terminal substrate-binding domain.</text>
</comment>
<accession>A0ABV5YFH3</accession>
<dbReference type="HAMAP" id="MF_00845">
    <property type="entry name" value="TetX_monooxygenase"/>
    <property type="match status" value="1"/>
</dbReference>